<dbReference type="Proteomes" id="UP001202328">
    <property type="component" value="Unassembled WGS sequence"/>
</dbReference>
<evidence type="ECO:0000313" key="2">
    <source>
        <dbReference type="EMBL" id="KAI3951735.1"/>
    </source>
</evidence>
<keyword evidence="3" id="KW-1185">Reference proteome</keyword>
<evidence type="ECO:0000313" key="3">
    <source>
        <dbReference type="Proteomes" id="UP001202328"/>
    </source>
</evidence>
<sequence length="183" mass="21166">LQIWWRALDTDGFRWRSTRSSSPPLIFMGQKTEPVYTLVLELVNGETKNSFIKYKSFKEVYIPQGNFPKPFAHVRFTELVHAIRAYEDLRVKPLYHSRVKYARHCPDGRLMKEVVEEFQEMLGAEDLIPPPPPPPLTHPSPPLSSGGRRRKLIRPDMSDCKVIQDTTSLCEPPRQGSKRKQPL</sequence>
<feature type="region of interest" description="Disordered" evidence="1">
    <location>
        <begin position="124"/>
        <end position="158"/>
    </location>
</feature>
<feature type="compositionally biased region" description="Pro residues" evidence="1">
    <location>
        <begin position="128"/>
        <end position="142"/>
    </location>
</feature>
<proteinExistence type="predicted"/>
<dbReference type="AlphaFoldDB" id="A0AAD4TDI6"/>
<reference evidence="2" key="1">
    <citation type="submission" date="2022-04" db="EMBL/GenBank/DDBJ databases">
        <title>A functionally conserved STORR gene fusion in Papaver species that diverged 16.8 million years ago.</title>
        <authorList>
            <person name="Catania T."/>
        </authorList>
    </citation>
    <scope>NUCLEOTIDE SEQUENCE</scope>
    <source>
        <strain evidence="2">S-188037</strain>
    </source>
</reference>
<dbReference type="EMBL" id="JAJJMB010002379">
    <property type="protein sequence ID" value="KAI3951735.1"/>
    <property type="molecule type" value="Genomic_DNA"/>
</dbReference>
<feature type="region of interest" description="Disordered" evidence="1">
    <location>
        <begin position="164"/>
        <end position="183"/>
    </location>
</feature>
<protein>
    <submittedName>
        <fullName evidence="2">Uncharacterized protein</fullName>
    </submittedName>
</protein>
<comment type="caution">
    <text evidence="2">The sequence shown here is derived from an EMBL/GenBank/DDBJ whole genome shotgun (WGS) entry which is preliminary data.</text>
</comment>
<feature type="non-terminal residue" evidence="2">
    <location>
        <position position="183"/>
    </location>
</feature>
<organism evidence="2 3">
    <name type="scientific">Papaver atlanticum</name>
    <dbReference type="NCBI Taxonomy" id="357466"/>
    <lineage>
        <taxon>Eukaryota</taxon>
        <taxon>Viridiplantae</taxon>
        <taxon>Streptophyta</taxon>
        <taxon>Embryophyta</taxon>
        <taxon>Tracheophyta</taxon>
        <taxon>Spermatophyta</taxon>
        <taxon>Magnoliopsida</taxon>
        <taxon>Ranunculales</taxon>
        <taxon>Papaveraceae</taxon>
        <taxon>Papaveroideae</taxon>
        <taxon>Papaver</taxon>
    </lineage>
</organism>
<name>A0AAD4TDI6_9MAGN</name>
<accession>A0AAD4TDI6</accession>
<evidence type="ECO:0000256" key="1">
    <source>
        <dbReference type="SAM" id="MobiDB-lite"/>
    </source>
</evidence>
<gene>
    <name evidence="2" type="ORF">MKW98_013793</name>
</gene>